<proteinExistence type="predicted"/>
<feature type="chain" id="PRO_5004671093" evidence="1">
    <location>
        <begin position="19"/>
        <end position="895"/>
    </location>
</feature>
<evidence type="ECO:0000313" key="2">
    <source>
        <dbReference type="EMBL" id="CDJ31444.1"/>
    </source>
</evidence>
<accession>U6K196</accession>
<dbReference type="VEuPathDB" id="ToxoDB:EMH_0009080"/>
<dbReference type="OrthoDB" id="347048at2759"/>
<reference evidence="2" key="2">
    <citation type="submission" date="2013-10" db="EMBL/GenBank/DDBJ databases">
        <authorList>
            <person name="Aslett M."/>
        </authorList>
    </citation>
    <scope>NUCLEOTIDE SEQUENCE [LARGE SCALE GENOMIC DNA]</scope>
    <source>
        <strain evidence="2">Houghton</strain>
    </source>
</reference>
<gene>
    <name evidence="2" type="ORF">EMH_0009080</name>
</gene>
<organism evidence="2 3">
    <name type="scientific">Eimeria mitis</name>
    <dbReference type="NCBI Taxonomy" id="44415"/>
    <lineage>
        <taxon>Eukaryota</taxon>
        <taxon>Sar</taxon>
        <taxon>Alveolata</taxon>
        <taxon>Apicomplexa</taxon>
        <taxon>Conoidasida</taxon>
        <taxon>Coccidia</taxon>
        <taxon>Eucoccidiorida</taxon>
        <taxon>Eimeriorina</taxon>
        <taxon>Eimeriidae</taxon>
        <taxon>Eimeria</taxon>
    </lineage>
</organism>
<reference evidence="2" key="1">
    <citation type="submission" date="2013-10" db="EMBL/GenBank/DDBJ databases">
        <title>Genomic analysis of the causative agents of coccidiosis in chickens.</title>
        <authorList>
            <person name="Reid A.J."/>
            <person name="Blake D."/>
            <person name="Billington K."/>
            <person name="Browne H."/>
            <person name="Dunn M."/>
            <person name="Hung S."/>
            <person name="Kawahara F."/>
            <person name="Miranda-Saavedra D."/>
            <person name="Mourier T."/>
            <person name="Nagra H."/>
            <person name="Otto T.D."/>
            <person name="Rawlings N."/>
            <person name="Sanchez A."/>
            <person name="Sanders M."/>
            <person name="Subramaniam C."/>
            <person name="Tay Y."/>
            <person name="Dear P."/>
            <person name="Doerig C."/>
            <person name="Gruber A."/>
            <person name="Parkinson J."/>
            <person name="Shirley M."/>
            <person name="Wan K.L."/>
            <person name="Berriman M."/>
            <person name="Tomley F."/>
            <person name="Pain A."/>
        </authorList>
    </citation>
    <scope>NUCLEOTIDE SEQUENCE [LARGE SCALE GENOMIC DNA]</scope>
    <source>
        <strain evidence="2">Houghton</strain>
    </source>
</reference>
<name>U6K196_9EIME</name>
<keyword evidence="3" id="KW-1185">Reference proteome</keyword>
<dbReference type="EMBL" id="HG683287">
    <property type="protein sequence ID" value="CDJ31444.1"/>
    <property type="molecule type" value="Genomic_DNA"/>
</dbReference>
<evidence type="ECO:0000313" key="3">
    <source>
        <dbReference type="Proteomes" id="UP000030744"/>
    </source>
</evidence>
<dbReference type="AlphaFoldDB" id="U6K196"/>
<sequence length="895" mass="96632">MRASVLLALSQVVLGALAASQAEPDATTPKLHAGLKETDVLASSTVEVQSRALVVSPGETFDVTARIDENLSNGPQQPPVLLGLQFVPVLDVDAGRKFTGSSELLWQPLEGDTANWSLKLLDAGNYRAVVFAQIPCGVHEPNAELSEESFALHNFKGIVQLVAVDINGDRSYPLPVIGGQTTAPLVNGVATFSQLQFLQAGTYKLIATAEGAQAAESAPVVITPPASRIIRVAVEVLLASGRRDTRFAGQLQLELDKDTAEDGIPQGVYKTHCRLGLCLWDSLLLTGPPGRHQLKATAVEHTASTEGAHRVIRPAISAPILFKEVSIVQTPNREVKSAIVEQKKPDIRTSLRLVQAVPSIVRVGQPWDLEVAVESFPSTLAESVLSRERSLRQRLTVAKHSAWGGWSSWTQSINLYGMLHREQRLKRLNSQKKISQLQHNAIAGHTLRVSIAKAWPENLISLTGQTEATTNEQGHGILSGLAVWLQEPRANSALQAPWVELKVECVTCTIDKGQFRSLLETPRIFLDVLSAVGVFKDVAAAASAVAKWRSAREVMEETDDLLDRPFADVLIKAQHGQGLTLLGDASIRISPYVWPLPACWQFAAAPTHQLDVHGAEQSVSFQLFSADSTFSSKAGVRWRGMADPDGSVRVIVLPSRSLLGPNGLRYMLRNPRSSHTAILSSQQIGQLKWVQLHSGPLRGRARLVVPKSTAAQISTPPPVASMHLVNRDVEAFLQWKAVTHVVELIPPQTKVVLELEVVGPSTPSVDMTGQCVDTDAGNVVLATPANDVAFLQSGSNATKVRYSPSGETPTGMKVLQSATYVLLVSLAKLERKNLAAKAHTLLSAVDSAIHVLRTQSALIQPKHQKDAPLDGNAREKSYHVLPVRLARCVTAGAEV</sequence>
<protein>
    <submittedName>
        <fullName evidence="2">Uncharacterized protein</fullName>
    </submittedName>
</protein>
<dbReference type="RefSeq" id="XP_013354009.1">
    <property type="nucleotide sequence ID" value="XM_013498555.1"/>
</dbReference>
<evidence type="ECO:0000256" key="1">
    <source>
        <dbReference type="SAM" id="SignalP"/>
    </source>
</evidence>
<dbReference type="GeneID" id="25375895"/>
<keyword evidence="1" id="KW-0732">Signal</keyword>
<dbReference type="Proteomes" id="UP000030744">
    <property type="component" value="Unassembled WGS sequence"/>
</dbReference>
<feature type="signal peptide" evidence="1">
    <location>
        <begin position="1"/>
        <end position="18"/>
    </location>
</feature>